<dbReference type="PANTHER" id="PTHR32419:SF6">
    <property type="entry name" value="GLUTATHIONE S-TRANSFERASE OMEGA-LIKE 1-RELATED"/>
    <property type="match status" value="1"/>
</dbReference>
<dbReference type="Pfam" id="PF13410">
    <property type="entry name" value="GST_C_2"/>
    <property type="match status" value="1"/>
</dbReference>
<evidence type="ECO:0000313" key="5">
    <source>
        <dbReference type="EMBL" id="ODV92842.1"/>
    </source>
</evidence>
<protein>
    <recommendedName>
        <fullName evidence="4">GST C-terminal domain-containing protein</fullName>
    </recommendedName>
</protein>
<dbReference type="CDD" id="cd03190">
    <property type="entry name" value="GST_C_Omega_like"/>
    <property type="match status" value="1"/>
</dbReference>
<proteinExistence type="predicted"/>
<dbReference type="InterPro" id="IPR036249">
    <property type="entry name" value="Thioredoxin-like_sf"/>
</dbReference>
<feature type="site" description="Lowers pKa of active site Cys" evidence="3">
    <location>
        <position position="316"/>
    </location>
</feature>
<dbReference type="InterPro" id="IPR040079">
    <property type="entry name" value="Glutathione_S-Trfase"/>
</dbReference>
<dbReference type="AlphaFoldDB" id="A0A1E4TM64"/>
<feature type="domain" description="GST C-terminal" evidence="4">
    <location>
        <begin position="188"/>
        <end position="319"/>
    </location>
</feature>
<dbReference type="SFLD" id="SFLDG01206">
    <property type="entry name" value="Xi.1"/>
    <property type="match status" value="1"/>
</dbReference>
<feature type="binding site" evidence="2">
    <location>
        <begin position="143"/>
        <end position="146"/>
    </location>
    <ligand>
        <name>glutathione</name>
        <dbReference type="ChEBI" id="CHEBI:57925"/>
    </ligand>
</feature>
<dbReference type="OrthoDB" id="2309723at2759"/>
<dbReference type="SFLD" id="SFLDG01148">
    <property type="entry name" value="Xi_(cytGST)"/>
    <property type="match status" value="1"/>
</dbReference>
<dbReference type="Gene3D" id="1.20.1050.10">
    <property type="match status" value="1"/>
</dbReference>
<dbReference type="PROSITE" id="PS50405">
    <property type="entry name" value="GST_CTER"/>
    <property type="match status" value="1"/>
</dbReference>
<dbReference type="PANTHER" id="PTHR32419">
    <property type="entry name" value="GLUTATHIONYL-HYDROQUINONE REDUCTASE"/>
    <property type="match status" value="1"/>
</dbReference>
<dbReference type="SFLD" id="SFLDS00019">
    <property type="entry name" value="Glutathione_Transferase_(cytos"/>
    <property type="match status" value="1"/>
</dbReference>
<dbReference type="InterPro" id="IPR036282">
    <property type="entry name" value="Glutathione-S-Trfase_C_sf"/>
</dbReference>
<gene>
    <name evidence="5" type="ORF">CANCADRAFT_147691</name>
</gene>
<dbReference type="Pfam" id="PF13409">
    <property type="entry name" value="GST_N_2"/>
    <property type="match status" value="1"/>
</dbReference>
<evidence type="ECO:0000313" key="6">
    <source>
        <dbReference type="Proteomes" id="UP000095023"/>
    </source>
</evidence>
<name>A0A1E4TM64_9ASCO</name>
<dbReference type="GO" id="GO:0005737">
    <property type="term" value="C:cytoplasm"/>
    <property type="evidence" value="ECO:0007669"/>
    <property type="project" value="TreeGrafter"/>
</dbReference>
<evidence type="ECO:0000256" key="1">
    <source>
        <dbReference type="PIRSR" id="PIRSR015753-1"/>
    </source>
</evidence>
<dbReference type="FunFam" id="3.40.30.10:FF:000162">
    <property type="entry name" value="Glutathione S-transferase Gst3"/>
    <property type="match status" value="1"/>
</dbReference>
<dbReference type="InterPro" id="IPR047047">
    <property type="entry name" value="GST_Omega-like_C"/>
</dbReference>
<dbReference type="Gene3D" id="3.40.30.10">
    <property type="entry name" value="Glutaredoxin"/>
    <property type="match status" value="1"/>
</dbReference>
<dbReference type="PIRSF" id="PIRSF015753">
    <property type="entry name" value="GST"/>
    <property type="match status" value="1"/>
</dbReference>
<dbReference type="EMBL" id="KV453841">
    <property type="protein sequence ID" value="ODV92842.1"/>
    <property type="molecule type" value="Genomic_DNA"/>
</dbReference>
<dbReference type="GO" id="GO:0004364">
    <property type="term" value="F:glutathione transferase activity"/>
    <property type="evidence" value="ECO:0007669"/>
    <property type="project" value="InterPro"/>
</dbReference>
<feature type="binding site" evidence="2">
    <location>
        <begin position="161"/>
        <end position="162"/>
    </location>
    <ligand>
        <name>glutathione</name>
        <dbReference type="ChEBI" id="CHEBI:57925"/>
    </ligand>
</feature>
<feature type="binding site" evidence="2">
    <location>
        <position position="107"/>
    </location>
    <ligand>
        <name>glutathione</name>
        <dbReference type="ChEBI" id="CHEBI:57925"/>
    </ligand>
</feature>
<evidence type="ECO:0000256" key="2">
    <source>
        <dbReference type="PIRSR" id="PIRSR015753-2"/>
    </source>
</evidence>
<accession>A0A1E4TM64</accession>
<dbReference type="InterPro" id="IPR004045">
    <property type="entry name" value="Glutathione_S-Trfase_N"/>
</dbReference>
<dbReference type="Proteomes" id="UP000095023">
    <property type="component" value="Unassembled WGS sequence"/>
</dbReference>
<evidence type="ECO:0000256" key="3">
    <source>
        <dbReference type="PIRSR" id="PIRSR015753-3"/>
    </source>
</evidence>
<dbReference type="InterPro" id="IPR016639">
    <property type="entry name" value="GST_Omega/GSH"/>
</dbReference>
<evidence type="ECO:0000259" key="4">
    <source>
        <dbReference type="PROSITE" id="PS50405"/>
    </source>
</evidence>
<dbReference type="SUPFAM" id="SSF47616">
    <property type="entry name" value="GST C-terminal domain-like"/>
    <property type="match status" value="1"/>
</dbReference>
<reference evidence="6" key="1">
    <citation type="submission" date="2016-02" db="EMBL/GenBank/DDBJ databases">
        <title>Comparative genomics of biotechnologically important yeasts.</title>
        <authorList>
            <consortium name="DOE Joint Genome Institute"/>
            <person name="Riley R."/>
            <person name="Haridas S."/>
            <person name="Wolfe K.H."/>
            <person name="Lopes M.R."/>
            <person name="Hittinger C.T."/>
            <person name="Goker M."/>
            <person name="Salamov A."/>
            <person name="Wisecaver J."/>
            <person name="Long T.M."/>
            <person name="Aerts A.L."/>
            <person name="Barry K."/>
            <person name="Choi C."/>
            <person name="Clum A."/>
            <person name="Coughlan A.Y."/>
            <person name="Deshpande S."/>
            <person name="Douglass A.P."/>
            <person name="Hanson S.J."/>
            <person name="Klenk H.-P."/>
            <person name="Labutti K."/>
            <person name="Lapidus A."/>
            <person name="Lindquist E."/>
            <person name="Lipzen A."/>
            <person name="Meier-Kolthoff J.P."/>
            <person name="Ohm R.A."/>
            <person name="Otillar R.P."/>
            <person name="Pangilinan J."/>
            <person name="Peng Y."/>
            <person name="Rokas A."/>
            <person name="Rosa C.A."/>
            <person name="Scheuner C."/>
            <person name="Sibirny A.A."/>
            <person name="Slot J.C."/>
            <person name="Stielow J.B."/>
            <person name="Sun H."/>
            <person name="Kurtzman C.P."/>
            <person name="Blackwell M."/>
            <person name="Jeffries T.W."/>
            <person name="Grigoriev I.V."/>
        </authorList>
    </citation>
    <scope>NUCLEOTIDE SEQUENCE [LARGE SCALE GENOMIC DNA]</scope>
    <source>
        <strain evidence="6">NRRL Y-17796</strain>
    </source>
</reference>
<organism evidence="5 6">
    <name type="scientific">Tortispora caseinolytica NRRL Y-17796</name>
    <dbReference type="NCBI Taxonomy" id="767744"/>
    <lineage>
        <taxon>Eukaryota</taxon>
        <taxon>Fungi</taxon>
        <taxon>Dikarya</taxon>
        <taxon>Ascomycota</taxon>
        <taxon>Saccharomycotina</taxon>
        <taxon>Trigonopsidomycetes</taxon>
        <taxon>Trigonopsidales</taxon>
        <taxon>Trigonopsidaceae</taxon>
        <taxon>Tortispora</taxon>
    </lineage>
</organism>
<feature type="site" description="Lowers pKa of active site Cys" evidence="3">
    <location>
        <position position="271"/>
    </location>
</feature>
<dbReference type="InterPro" id="IPR010987">
    <property type="entry name" value="Glutathione-S-Trfase_C-like"/>
</dbReference>
<keyword evidence="6" id="KW-1185">Reference proteome</keyword>
<feature type="active site" description="Proton donor/acceptor" evidence="1">
    <location>
        <position position="211"/>
    </location>
</feature>
<sequence length="340" mass="39544">MQLASRLNRRDVQQTAKCCFKVLQPTSSINIATKDNSINGEFVRSPTSFHNVIAKDSEFPPEKDRYHLYVSYACPWATRALITRQLKGLTDVISLSVVHWHMDENGWRFAEPDEDPDCIPDTVNGFKRLRELYLQQNPDYSGRVTVPVLYDKKTKKIVNNESSEVIRILYTAFDDLIEPKYKSLNFYPENLQAQIDEHNDWIYNDINNGVYKSGFATTQEAYEKAVTTLFKSMDRVESILAESDGPYFLGKDLTEIDIRLFPTLIRFDCCYVQHFKCNIGTIRHNYPHINKYMKNLYWNVPGFKEVTNFRHIKFHYTKSHKQINPLGITPVGPIPDIEPL</sequence>
<dbReference type="SUPFAM" id="SSF52833">
    <property type="entry name" value="Thioredoxin-like"/>
    <property type="match status" value="1"/>
</dbReference>
<feature type="active site" description="Nucleophile" evidence="1">
    <location>
        <position position="74"/>
    </location>
</feature>